<organism evidence="2 3">
    <name type="scientific">Hyaloscypha variabilis (strain UAMH 11265 / GT02V1 / F)</name>
    <name type="common">Meliniomyces variabilis</name>
    <dbReference type="NCBI Taxonomy" id="1149755"/>
    <lineage>
        <taxon>Eukaryota</taxon>
        <taxon>Fungi</taxon>
        <taxon>Dikarya</taxon>
        <taxon>Ascomycota</taxon>
        <taxon>Pezizomycotina</taxon>
        <taxon>Leotiomycetes</taxon>
        <taxon>Helotiales</taxon>
        <taxon>Hyaloscyphaceae</taxon>
        <taxon>Hyaloscypha</taxon>
        <taxon>Hyaloscypha variabilis</taxon>
    </lineage>
</organism>
<dbReference type="GO" id="GO:0005730">
    <property type="term" value="C:nucleolus"/>
    <property type="evidence" value="ECO:0007669"/>
    <property type="project" value="TreeGrafter"/>
</dbReference>
<proteinExistence type="predicted"/>
<dbReference type="GO" id="GO:0000462">
    <property type="term" value="P:maturation of SSU-rRNA from tricistronic rRNA transcript (SSU-rRNA, 5.8S rRNA, LSU-rRNA)"/>
    <property type="evidence" value="ECO:0007669"/>
    <property type="project" value="TreeGrafter"/>
</dbReference>
<keyword evidence="3" id="KW-1185">Reference proteome</keyword>
<dbReference type="Pfam" id="PF15375">
    <property type="entry name" value="FSAF1"/>
    <property type="match status" value="1"/>
</dbReference>
<feature type="compositionally biased region" description="Basic and acidic residues" evidence="1">
    <location>
        <begin position="13"/>
        <end position="24"/>
    </location>
</feature>
<dbReference type="InterPro" id="IPR027973">
    <property type="entry name" value="FSAF1-like"/>
</dbReference>
<dbReference type="PANTHER" id="PTHR28096:SF1">
    <property type="entry name" value="PROTEIN FAF1"/>
    <property type="match status" value="1"/>
</dbReference>
<feature type="compositionally biased region" description="Basic and acidic residues" evidence="1">
    <location>
        <begin position="256"/>
        <end position="267"/>
    </location>
</feature>
<protein>
    <recommendedName>
        <fullName evidence="4">Protein FAF1</fullName>
    </recommendedName>
</protein>
<feature type="region of interest" description="Disordered" evidence="1">
    <location>
        <begin position="186"/>
        <end position="287"/>
    </location>
</feature>
<dbReference type="PANTHER" id="PTHR28096">
    <property type="entry name" value="PROTEIN FAF1"/>
    <property type="match status" value="1"/>
</dbReference>
<gene>
    <name evidence="2" type="ORF">L207DRAFT_546223</name>
</gene>
<feature type="region of interest" description="Disordered" evidence="1">
    <location>
        <begin position="1"/>
        <end position="86"/>
    </location>
</feature>
<dbReference type="STRING" id="1149755.A0A2J6REM2"/>
<dbReference type="OrthoDB" id="5556956at2759"/>
<evidence type="ECO:0000313" key="3">
    <source>
        <dbReference type="Proteomes" id="UP000235786"/>
    </source>
</evidence>
<evidence type="ECO:0000313" key="2">
    <source>
        <dbReference type="EMBL" id="PMD36970.1"/>
    </source>
</evidence>
<evidence type="ECO:0008006" key="4">
    <source>
        <dbReference type="Google" id="ProtNLM"/>
    </source>
</evidence>
<dbReference type="Proteomes" id="UP000235786">
    <property type="component" value="Unassembled WGS sequence"/>
</dbReference>
<name>A0A2J6REM2_HYAVF</name>
<dbReference type="EMBL" id="KZ613950">
    <property type="protein sequence ID" value="PMD36970.1"/>
    <property type="molecule type" value="Genomic_DNA"/>
</dbReference>
<feature type="compositionally biased region" description="Basic and acidic residues" evidence="1">
    <location>
        <begin position="204"/>
        <end position="239"/>
    </location>
</feature>
<feature type="compositionally biased region" description="Acidic residues" evidence="1">
    <location>
        <begin position="61"/>
        <end position="83"/>
    </location>
</feature>
<evidence type="ECO:0000256" key="1">
    <source>
        <dbReference type="SAM" id="MobiDB-lite"/>
    </source>
</evidence>
<dbReference type="InterPro" id="IPR053030">
    <property type="entry name" value="Ribosomal_biogenesis_FAF1-like"/>
</dbReference>
<feature type="compositionally biased region" description="Basic residues" evidence="1">
    <location>
        <begin position="1"/>
        <end position="12"/>
    </location>
</feature>
<reference evidence="2 3" key="1">
    <citation type="submission" date="2016-04" db="EMBL/GenBank/DDBJ databases">
        <title>A degradative enzymes factory behind the ericoid mycorrhizal symbiosis.</title>
        <authorList>
            <consortium name="DOE Joint Genome Institute"/>
            <person name="Martino E."/>
            <person name="Morin E."/>
            <person name="Grelet G."/>
            <person name="Kuo A."/>
            <person name="Kohler A."/>
            <person name="Daghino S."/>
            <person name="Barry K."/>
            <person name="Choi C."/>
            <person name="Cichocki N."/>
            <person name="Clum A."/>
            <person name="Copeland A."/>
            <person name="Hainaut M."/>
            <person name="Haridas S."/>
            <person name="Labutti K."/>
            <person name="Lindquist E."/>
            <person name="Lipzen A."/>
            <person name="Khouja H.-R."/>
            <person name="Murat C."/>
            <person name="Ohm R."/>
            <person name="Olson A."/>
            <person name="Spatafora J."/>
            <person name="Veneault-Fourrey C."/>
            <person name="Henrissat B."/>
            <person name="Grigoriev I."/>
            <person name="Martin F."/>
            <person name="Perotto S."/>
        </authorList>
    </citation>
    <scope>NUCLEOTIDE SEQUENCE [LARGE SCALE GENOMIC DNA]</scope>
    <source>
        <strain evidence="2 3">F</strain>
    </source>
</reference>
<sequence>MASMLGKRKRRGREITKKESREESEGSDASGLDAQEIFRRHFEAQFKPLPVARQPSKPTDEDSADGSEEESDWGGISDNEETEVQVVEHTEAQARTAAMSKEELKSFMSSKLPKSAPTVSVLRDKAGASIEDDDPSEAANLKKDLALQRLLAESHLLDYAKSSTISGSNRHKATDLRLQALGSKTSILKQEKMPMSHRKGIVAKKTEKEETRRKEARENGIILEKAKMKKSIEGKRDRGVGAPGVGKFSGGTLNLSKKDILDIEGPRRSSAGRGGRGGGRGRGKRGR</sequence>
<dbReference type="AlphaFoldDB" id="A0A2J6REM2"/>
<accession>A0A2J6REM2</accession>